<sequence length="274" mass="30168">MSWQFAFSTLGIPQAPAAEVIELAQRHSCDGVEVRVHPDEFLHLNLTPQQTATVSRMFGEANLHISALAGYARICSPSPDTEVIDELMRLIDLAHAVGQPGLSTPGVRVFPGGDDESSSEGHLDRAVRRMEAVLPHAREAGVQVLVETHDSHPTAAAAQSLVAPLQDTTHAAVLWDGLHPWRSGESTEESMTQLRGQCSYFQVKDAVYEADRWVPAALGQGEVPLTEQGQSLQQFSGWISLEWERAWHPQIPPLERVLPAAVEWFRTWQPNPAI</sequence>
<keyword evidence="1" id="KW-0119">Carbohydrate metabolism</keyword>
<evidence type="ECO:0000313" key="3">
    <source>
        <dbReference type="EMBL" id="GAA4915334.1"/>
    </source>
</evidence>
<keyword evidence="4" id="KW-1185">Reference proteome</keyword>
<dbReference type="InterPro" id="IPR050312">
    <property type="entry name" value="IolE/XylAMocC-like"/>
</dbReference>
<dbReference type="Gene3D" id="3.20.20.150">
    <property type="entry name" value="Divalent-metal-dependent TIM barrel enzymes"/>
    <property type="match status" value="1"/>
</dbReference>
<dbReference type="PANTHER" id="PTHR12110">
    <property type="entry name" value="HYDROXYPYRUVATE ISOMERASE"/>
    <property type="match status" value="1"/>
</dbReference>
<proteinExistence type="predicted"/>
<organism evidence="3 4">
    <name type="scientific">Nesterenkonia rhizosphaerae</name>
    <dbReference type="NCBI Taxonomy" id="1348272"/>
    <lineage>
        <taxon>Bacteria</taxon>
        <taxon>Bacillati</taxon>
        <taxon>Actinomycetota</taxon>
        <taxon>Actinomycetes</taxon>
        <taxon>Micrococcales</taxon>
        <taxon>Micrococcaceae</taxon>
        <taxon>Nesterenkonia</taxon>
    </lineage>
</organism>
<feature type="domain" description="Xylose isomerase-like TIM barrel" evidence="2">
    <location>
        <begin position="22"/>
        <end position="267"/>
    </location>
</feature>
<dbReference type="RefSeq" id="WP_345476782.1">
    <property type="nucleotide sequence ID" value="NZ_BAABLW010000003.1"/>
</dbReference>
<dbReference type="InterPro" id="IPR013022">
    <property type="entry name" value="Xyl_isomerase-like_TIM-brl"/>
</dbReference>
<gene>
    <name evidence="3" type="ORF">GCM10025790_07980</name>
</gene>
<dbReference type="GO" id="GO:0016853">
    <property type="term" value="F:isomerase activity"/>
    <property type="evidence" value="ECO:0007669"/>
    <property type="project" value="UniProtKB-KW"/>
</dbReference>
<keyword evidence="3" id="KW-0413">Isomerase</keyword>
<dbReference type="Pfam" id="PF01261">
    <property type="entry name" value="AP_endonuc_2"/>
    <property type="match status" value="1"/>
</dbReference>
<protein>
    <submittedName>
        <fullName evidence="3">Sugar phosphate isomerase/epimerase</fullName>
    </submittedName>
</protein>
<dbReference type="Proteomes" id="UP001500368">
    <property type="component" value="Unassembled WGS sequence"/>
</dbReference>
<dbReference type="SUPFAM" id="SSF51658">
    <property type="entry name" value="Xylose isomerase-like"/>
    <property type="match status" value="1"/>
</dbReference>
<dbReference type="InterPro" id="IPR036237">
    <property type="entry name" value="Xyl_isomerase-like_sf"/>
</dbReference>
<evidence type="ECO:0000313" key="4">
    <source>
        <dbReference type="Proteomes" id="UP001500368"/>
    </source>
</evidence>
<evidence type="ECO:0000259" key="2">
    <source>
        <dbReference type="Pfam" id="PF01261"/>
    </source>
</evidence>
<reference evidence="4" key="1">
    <citation type="journal article" date="2019" name="Int. J. Syst. Evol. Microbiol.">
        <title>The Global Catalogue of Microorganisms (GCM) 10K type strain sequencing project: providing services to taxonomists for standard genome sequencing and annotation.</title>
        <authorList>
            <consortium name="The Broad Institute Genomics Platform"/>
            <consortium name="The Broad Institute Genome Sequencing Center for Infectious Disease"/>
            <person name="Wu L."/>
            <person name="Ma J."/>
        </authorList>
    </citation>
    <scope>NUCLEOTIDE SEQUENCE [LARGE SCALE GENOMIC DNA]</scope>
    <source>
        <strain evidence="4">JCM 19129</strain>
    </source>
</reference>
<dbReference type="EMBL" id="BAABLW010000003">
    <property type="protein sequence ID" value="GAA4915334.1"/>
    <property type="molecule type" value="Genomic_DNA"/>
</dbReference>
<accession>A0ABP9FTY9</accession>
<comment type="caution">
    <text evidence="3">The sequence shown here is derived from an EMBL/GenBank/DDBJ whole genome shotgun (WGS) entry which is preliminary data.</text>
</comment>
<evidence type="ECO:0000256" key="1">
    <source>
        <dbReference type="ARBA" id="ARBA00023277"/>
    </source>
</evidence>
<dbReference type="PANTHER" id="PTHR12110:SF21">
    <property type="entry name" value="XYLOSE ISOMERASE-LIKE TIM BARREL DOMAIN-CONTAINING PROTEIN"/>
    <property type="match status" value="1"/>
</dbReference>
<name>A0ABP9FTY9_9MICC</name>